<dbReference type="PANTHER" id="PTHR31061:SF24">
    <property type="entry name" value="LD22376P"/>
    <property type="match status" value="1"/>
</dbReference>
<feature type="region of interest" description="Disordered" evidence="1">
    <location>
        <begin position="22"/>
        <end position="45"/>
    </location>
</feature>
<evidence type="ECO:0000313" key="4">
    <source>
        <dbReference type="EMBL" id="CAK0783021.1"/>
    </source>
</evidence>
<dbReference type="Proteomes" id="UP001314263">
    <property type="component" value="Unassembled WGS sequence"/>
</dbReference>
<feature type="transmembrane region" description="Helical" evidence="2">
    <location>
        <begin position="341"/>
        <end position="360"/>
    </location>
</feature>
<feature type="transmembrane region" description="Helical" evidence="2">
    <location>
        <begin position="146"/>
        <end position="165"/>
    </location>
</feature>
<keyword evidence="2" id="KW-0472">Membrane</keyword>
<keyword evidence="5" id="KW-1185">Reference proteome</keyword>
<feature type="transmembrane region" description="Helical" evidence="2">
    <location>
        <begin position="105"/>
        <end position="125"/>
    </location>
</feature>
<feature type="transmembrane region" description="Helical" evidence="2">
    <location>
        <begin position="458"/>
        <end position="479"/>
    </location>
</feature>
<sequence>MMSRRATLRPNEGPFNAVEDASLNKAADGTIPPPPRRFKSHDSMAPPLEGELAQAQSWAPPSFRLKCLDIARGCTVALMLFVNHAGNEPRWIAHAAWDGLHLADLVMPCFLLIVGVSIVLSLTAGRQRGTSTNALLRRVLSRTGKLFALGLLIQGGAATGAFPMWDLARLRIFGVLQRIAVCFLLASLLVLYVPESRMPVVETVWERLITKPEPAQAVVEHDESHSSYWLLTPFKTYAYWWSIAFAYFSGFFAFSMLIRPAGCKQWPALAPDCNMAAAADAWFLGTSHMYPYPSCQRADPPCEYFDPEGLFSTLAGGVVSTFIGIWFGCVVLSLTSHSARLKAWSTASILLFELGVALHVTDTIPFNKGLYSASYVAVTAGTSGAFMAVLYLFTDILQHKAFQKLSTPFLWLGMNSITVYVGDEILEKAIPWMYWSRKDAHLLGFIEWVFHAALGDGWFCNLALALADVAFWMAIAGVLHRRQWYLKI</sequence>
<organism evidence="4 5">
    <name type="scientific">Coccomyxa viridis</name>
    <dbReference type="NCBI Taxonomy" id="1274662"/>
    <lineage>
        <taxon>Eukaryota</taxon>
        <taxon>Viridiplantae</taxon>
        <taxon>Chlorophyta</taxon>
        <taxon>core chlorophytes</taxon>
        <taxon>Trebouxiophyceae</taxon>
        <taxon>Trebouxiophyceae incertae sedis</taxon>
        <taxon>Coccomyxaceae</taxon>
        <taxon>Coccomyxa</taxon>
    </lineage>
</organism>
<reference evidence="4 5" key="1">
    <citation type="submission" date="2023-10" db="EMBL/GenBank/DDBJ databases">
        <authorList>
            <person name="Maclean D."/>
            <person name="Macfadyen A."/>
        </authorList>
    </citation>
    <scope>NUCLEOTIDE SEQUENCE [LARGE SCALE GENOMIC DNA]</scope>
</reference>
<keyword evidence="2" id="KW-0812">Transmembrane</keyword>
<dbReference type="PANTHER" id="PTHR31061">
    <property type="entry name" value="LD22376P"/>
    <property type="match status" value="1"/>
</dbReference>
<dbReference type="InterPro" id="IPR012429">
    <property type="entry name" value="HGSNAT_cat"/>
</dbReference>
<name>A0AAV1I8F0_9CHLO</name>
<evidence type="ECO:0000256" key="2">
    <source>
        <dbReference type="SAM" id="Phobius"/>
    </source>
</evidence>
<protein>
    <recommendedName>
        <fullName evidence="3">Heparan-alpha-glucosaminide N-acetyltransferase catalytic domain-containing protein</fullName>
    </recommendedName>
</protein>
<gene>
    <name evidence="4" type="ORF">CVIRNUC_006216</name>
</gene>
<comment type="caution">
    <text evidence="4">The sequence shown here is derived from an EMBL/GenBank/DDBJ whole genome shotgun (WGS) entry which is preliminary data.</text>
</comment>
<evidence type="ECO:0000259" key="3">
    <source>
        <dbReference type="Pfam" id="PF07786"/>
    </source>
</evidence>
<feature type="domain" description="Heparan-alpha-glucosaminide N-acetyltransferase catalytic" evidence="3">
    <location>
        <begin position="64"/>
        <end position="194"/>
    </location>
</feature>
<dbReference type="AlphaFoldDB" id="A0AAV1I8F0"/>
<accession>A0AAV1I8F0</accession>
<keyword evidence="2" id="KW-1133">Transmembrane helix</keyword>
<feature type="transmembrane region" description="Helical" evidence="2">
    <location>
        <begin position="171"/>
        <end position="193"/>
    </location>
</feature>
<evidence type="ECO:0000313" key="5">
    <source>
        <dbReference type="Proteomes" id="UP001314263"/>
    </source>
</evidence>
<feature type="transmembrane region" description="Helical" evidence="2">
    <location>
        <begin position="405"/>
        <end position="422"/>
    </location>
</feature>
<proteinExistence type="predicted"/>
<dbReference type="Pfam" id="PF07786">
    <property type="entry name" value="HGSNAT_cat"/>
    <property type="match status" value="1"/>
</dbReference>
<feature type="transmembrane region" description="Helical" evidence="2">
    <location>
        <begin position="237"/>
        <end position="258"/>
    </location>
</feature>
<evidence type="ECO:0000256" key="1">
    <source>
        <dbReference type="SAM" id="MobiDB-lite"/>
    </source>
</evidence>
<feature type="transmembrane region" description="Helical" evidence="2">
    <location>
        <begin position="372"/>
        <end position="393"/>
    </location>
</feature>
<feature type="transmembrane region" description="Helical" evidence="2">
    <location>
        <begin position="310"/>
        <end position="334"/>
    </location>
</feature>
<dbReference type="EMBL" id="CAUYUE010000007">
    <property type="protein sequence ID" value="CAK0783021.1"/>
    <property type="molecule type" value="Genomic_DNA"/>
</dbReference>